<dbReference type="Proteomes" id="UP000789920">
    <property type="component" value="Unassembled WGS sequence"/>
</dbReference>
<name>A0ACA9L7S9_9GLOM</name>
<keyword evidence="2" id="KW-1185">Reference proteome</keyword>
<evidence type="ECO:0000313" key="1">
    <source>
        <dbReference type="EMBL" id="CAG8510308.1"/>
    </source>
</evidence>
<proteinExistence type="predicted"/>
<comment type="caution">
    <text evidence="1">The sequence shown here is derived from an EMBL/GenBank/DDBJ whole genome shotgun (WGS) entry which is preliminary data.</text>
</comment>
<evidence type="ECO:0000313" key="2">
    <source>
        <dbReference type="Proteomes" id="UP000789920"/>
    </source>
</evidence>
<dbReference type="EMBL" id="CAJVQC010002364">
    <property type="protein sequence ID" value="CAG8510308.1"/>
    <property type="molecule type" value="Genomic_DNA"/>
</dbReference>
<accession>A0ACA9L7S9</accession>
<sequence>MENQVSQKLNEYGGKAQAQINKPFDYYRKQESFYRGLFWIGQNHPSIDKRSYDNLIQDLKRQVQHYQGLYEKRVEKDLDKKDGGTQTDLSDRQKWNLGMLKGKLEGENKKLNKQIEGLTLLANKRKQDLEREKQALIDLAKQKIANKKEAAELLKNLEEK</sequence>
<reference evidence="1" key="1">
    <citation type="submission" date="2021-06" db="EMBL/GenBank/DDBJ databases">
        <authorList>
            <person name="Kallberg Y."/>
            <person name="Tangrot J."/>
            <person name="Rosling A."/>
        </authorList>
    </citation>
    <scope>NUCLEOTIDE SEQUENCE</scope>
    <source>
        <strain evidence="1">MA461A</strain>
    </source>
</reference>
<protein>
    <submittedName>
        <fullName evidence="1">32443_t:CDS:1</fullName>
    </submittedName>
</protein>
<organism evidence="1 2">
    <name type="scientific">Racocetra persica</name>
    <dbReference type="NCBI Taxonomy" id="160502"/>
    <lineage>
        <taxon>Eukaryota</taxon>
        <taxon>Fungi</taxon>
        <taxon>Fungi incertae sedis</taxon>
        <taxon>Mucoromycota</taxon>
        <taxon>Glomeromycotina</taxon>
        <taxon>Glomeromycetes</taxon>
        <taxon>Diversisporales</taxon>
        <taxon>Gigasporaceae</taxon>
        <taxon>Racocetra</taxon>
    </lineage>
</organism>
<gene>
    <name evidence="1" type="ORF">RPERSI_LOCUS2228</name>
</gene>